<evidence type="ECO:0000256" key="6">
    <source>
        <dbReference type="SAM" id="MobiDB-lite"/>
    </source>
</evidence>
<dbReference type="Gene3D" id="3.40.1010.10">
    <property type="entry name" value="Cobalt-precorrin-4 Transmethylase, Domain 1"/>
    <property type="match status" value="1"/>
</dbReference>
<dbReference type="SUPFAM" id="SSF69618">
    <property type="entry name" value="HemD-like"/>
    <property type="match status" value="1"/>
</dbReference>
<keyword evidence="4" id="KW-0949">S-adenosyl-L-methionine</keyword>
<dbReference type="GO" id="GO:0032259">
    <property type="term" value="P:methylation"/>
    <property type="evidence" value="ECO:0007669"/>
    <property type="project" value="UniProtKB-KW"/>
</dbReference>
<dbReference type="AlphaFoldDB" id="A0A6N9H7H1"/>
<dbReference type="InterPro" id="IPR000878">
    <property type="entry name" value="4pyrrol_Mease"/>
</dbReference>
<dbReference type="InterPro" id="IPR003043">
    <property type="entry name" value="Uropor_MeTrfase_CS"/>
</dbReference>
<dbReference type="Pfam" id="PF02602">
    <property type="entry name" value="HEM4"/>
    <property type="match status" value="1"/>
</dbReference>
<reference evidence="9 10" key="1">
    <citation type="submission" date="2020-01" db="EMBL/GenBank/DDBJ databases">
        <authorList>
            <person name="Deng T."/>
        </authorList>
    </citation>
    <scope>NUCLEOTIDE SEQUENCE [LARGE SCALE GENOMIC DNA]</scope>
    <source>
        <strain evidence="9 10">5221</strain>
    </source>
</reference>
<proteinExistence type="predicted"/>
<feature type="region of interest" description="Disordered" evidence="6">
    <location>
        <begin position="1"/>
        <end position="29"/>
    </location>
</feature>
<evidence type="ECO:0000256" key="1">
    <source>
        <dbReference type="ARBA" id="ARBA00012162"/>
    </source>
</evidence>
<dbReference type="PANTHER" id="PTHR45790:SF3">
    <property type="entry name" value="S-ADENOSYL-L-METHIONINE-DEPENDENT UROPORPHYRINOGEN III METHYLTRANSFERASE, CHLOROPLASTIC"/>
    <property type="match status" value="1"/>
</dbReference>
<feature type="domain" description="Tetrapyrrole biosynthesis uroporphyrinogen III synthase" evidence="8">
    <location>
        <begin position="291"/>
        <end position="519"/>
    </location>
</feature>
<dbReference type="GO" id="GO:0004852">
    <property type="term" value="F:uroporphyrinogen-III synthase activity"/>
    <property type="evidence" value="ECO:0007669"/>
    <property type="project" value="InterPro"/>
</dbReference>
<dbReference type="PANTHER" id="PTHR45790">
    <property type="entry name" value="SIROHEME SYNTHASE-RELATED"/>
    <property type="match status" value="1"/>
</dbReference>
<comment type="caution">
    <text evidence="9">The sequence shown here is derived from an EMBL/GenBank/DDBJ whole genome shotgun (WGS) entry which is preliminary data.</text>
</comment>
<name>A0A6N9H7H1_9MICO</name>
<evidence type="ECO:0000256" key="2">
    <source>
        <dbReference type="ARBA" id="ARBA00022603"/>
    </source>
</evidence>
<dbReference type="Gene3D" id="3.40.50.10090">
    <property type="match status" value="2"/>
</dbReference>
<evidence type="ECO:0000259" key="7">
    <source>
        <dbReference type="Pfam" id="PF00590"/>
    </source>
</evidence>
<sequence length="554" mass="58484">MSDETKDTAPADPGTRVEGAPAAGDPAHAQAPLRESPHVYFLGAGPGDPGLMTMRGADLLAAAGVVVHDERIHDDILDAYLPTAARRIDAAELGTSATTRGRRLATLAQEEGVVVRLVPYDGVLFSTTTDEAAAVHRGDVPFEIVPGIGLSAAVSAYTGTPLTTNRVRSVRFVEAGEQSHVDVSKHRNTGHVLMGSPQEMTAGIRALLADGWDPQTPALIAANVSTISQLTIETALGAAPDRIAEEIADEHLTVLLGQGIAARSELSWFESRPLFGWQVLIPRTKEQGADTSEVLAEFGAVGTVVPTIAIQPPRTPQQMDKAIRALVDGDYQWVGFTSVNAVRAVRMRLANLGLDTRSLAGVKVAAVGGKTAEALGEWGIDPDLVPTAEQSARGLAAIWPEFDDEGGFNRVLLPRADIATEVLVTGLTERGWQVDDVTAYRTVRAAPPPAPVRDAIKGGEFDAVLFTSSSTVRNLVGIAGKPHPTTVVACIGPATAQTARDHGLRVDVTAPEANVGALIDALVADARRMRDEDLAAGLAPLRPSQKRRSRSRRS</sequence>
<evidence type="ECO:0000259" key="8">
    <source>
        <dbReference type="Pfam" id="PF02602"/>
    </source>
</evidence>
<gene>
    <name evidence="9" type="ORF">GSY69_08020</name>
</gene>
<dbReference type="InterPro" id="IPR035996">
    <property type="entry name" value="4pyrrol_Methylase_sf"/>
</dbReference>
<evidence type="ECO:0000313" key="10">
    <source>
        <dbReference type="Proteomes" id="UP000469215"/>
    </source>
</evidence>
<dbReference type="Pfam" id="PF00590">
    <property type="entry name" value="TP_methylase"/>
    <property type="match status" value="1"/>
</dbReference>
<dbReference type="EC" id="2.1.1.107" evidence="1"/>
<feature type="compositionally biased region" description="Low complexity" evidence="6">
    <location>
        <begin position="20"/>
        <end position="29"/>
    </location>
</feature>
<dbReference type="Proteomes" id="UP000469215">
    <property type="component" value="Unassembled WGS sequence"/>
</dbReference>
<evidence type="ECO:0000256" key="4">
    <source>
        <dbReference type="ARBA" id="ARBA00022691"/>
    </source>
</evidence>
<dbReference type="EMBL" id="WWEQ01000029">
    <property type="protein sequence ID" value="MYM19913.1"/>
    <property type="molecule type" value="Genomic_DNA"/>
</dbReference>
<keyword evidence="3 9" id="KW-0808">Transferase</keyword>
<evidence type="ECO:0000256" key="5">
    <source>
        <dbReference type="ARBA" id="ARBA00023244"/>
    </source>
</evidence>
<dbReference type="FunFam" id="3.40.50.10090:FF:000001">
    <property type="entry name" value="Bifunctional uroporphyrinogen-III C-methyltransferase/uroporphyrinogen-III synthase"/>
    <property type="match status" value="1"/>
</dbReference>
<dbReference type="InterPro" id="IPR014777">
    <property type="entry name" value="4pyrrole_Mease_sub1"/>
</dbReference>
<dbReference type="GO" id="GO:0004851">
    <property type="term" value="F:uroporphyrin-III C-methyltransferase activity"/>
    <property type="evidence" value="ECO:0007669"/>
    <property type="project" value="UniProtKB-EC"/>
</dbReference>
<organism evidence="9 10">
    <name type="scientific">Brevibacterium rongguiense</name>
    <dbReference type="NCBI Taxonomy" id="2695267"/>
    <lineage>
        <taxon>Bacteria</taxon>
        <taxon>Bacillati</taxon>
        <taxon>Actinomycetota</taxon>
        <taxon>Actinomycetes</taxon>
        <taxon>Micrococcales</taxon>
        <taxon>Brevibacteriaceae</taxon>
        <taxon>Brevibacterium</taxon>
    </lineage>
</organism>
<dbReference type="GO" id="GO:0019354">
    <property type="term" value="P:siroheme biosynthetic process"/>
    <property type="evidence" value="ECO:0007669"/>
    <property type="project" value="TreeGrafter"/>
</dbReference>
<keyword evidence="5" id="KW-0627">Porphyrin biosynthesis</keyword>
<dbReference type="InterPro" id="IPR036108">
    <property type="entry name" value="4pyrrol_syn_uPrphyn_synt_sf"/>
</dbReference>
<dbReference type="PROSITE" id="PS00839">
    <property type="entry name" value="SUMT_1"/>
    <property type="match status" value="1"/>
</dbReference>
<dbReference type="RefSeq" id="WP_160953340.1">
    <property type="nucleotide sequence ID" value="NZ_WWEQ01000029.1"/>
</dbReference>
<accession>A0A6N9H7H1</accession>
<dbReference type="InterPro" id="IPR003754">
    <property type="entry name" value="4pyrrol_synth_uPrphyn_synth"/>
</dbReference>
<dbReference type="Gene3D" id="3.30.950.10">
    <property type="entry name" value="Methyltransferase, Cobalt-precorrin-4 Transmethylase, Domain 2"/>
    <property type="match status" value="1"/>
</dbReference>
<evidence type="ECO:0000313" key="9">
    <source>
        <dbReference type="EMBL" id="MYM19913.1"/>
    </source>
</evidence>
<feature type="domain" description="Tetrapyrrole methylase" evidence="7">
    <location>
        <begin position="38"/>
        <end position="238"/>
    </location>
</feature>
<dbReference type="InterPro" id="IPR014776">
    <property type="entry name" value="4pyrrole_Mease_sub2"/>
</dbReference>
<evidence type="ECO:0000256" key="3">
    <source>
        <dbReference type="ARBA" id="ARBA00022679"/>
    </source>
</evidence>
<protein>
    <recommendedName>
        <fullName evidence="1">uroporphyrinogen-III C-methyltransferase</fullName>
        <ecNumber evidence="1">2.1.1.107</ecNumber>
    </recommendedName>
</protein>
<dbReference type="CDD" id="cd06578">
    <property type="entry name" value="HemD"/>
    <property type="match status" value="1"/>
</dbReference>
<dbReference type="SUPFAM" id="SSF53790">
    <property type="entry name" value="Tetrapyrrole methylase"/>
    <property type="match status" value="1"/>
</dbReference>
<dbReference type="InterPro" id="IPR050161">
    <property type="entry name" value="Siro_Cobalamin_biosynth"/>
</dbReference>
<dbReference type="FunFam" id="3.40.50.10090:FF:000002">
    <property type="entry name" value="Bifunctional uroporphyrinogen-III C-methyltransferase/uroporphyrinogen-III synthase"/>
    <property type="match status" value="1"/>
</dbReference>
<keyword evidence="10" id="KW-1185">Reference proteome</keyword>
<keyword evidence="2 9" id="KW-0489">Methyltransferase</keyword>